<evidence type="ECO:0000256" key="1">
    <source>
        <dbReference type="SAM" id="MobiDB-lite"/>
    </source>
</evidence>
<dbReference type="EMBL" id="CAJVQB010093356">
    <property type="protein sequence ID" value="CAG8848768.1"/>
    <property type="molecule type" value="Genomic_DNA"/>
</dbReference>
<feature type="non-terminal residue" evidence="2">
    <location>
        <position position="1"/>
    </location>
</feature>
<dbReference type="Proteomes" id="UP000789901">
    <property type="component" value="Unassembled WGS sequence"/>
</dbReference>
<proteinExistence type="predicted"/>
<comment type="caution">
    <text evidence="2">The sequence shown here is derived from an EMBL/GenBank/DDBJ whole genome shotgun (WGS) entry which is preliminary data.</text>
</comment>
<feature type="region of interest" description="Disordered" evidence="1">
    <location>
        <begin position="134"/>
        <end position="161"/>
    </location>
</feature>
<accession>A0ABN7X5R7</accession>
<evidence type="ECO:0000313" key="3">
    <source>
        <dbReference type="Proteomes" id="UP000789901"/>
    </source>
</evidence>
<keyword evidence="3" id="KW-1185">Reference proteome</keyword>
<reference evidence="2 3" key="1">
    <citation type="submission" date="2021-06" db="EMBL/GenBank/DDBJ databases">
        <authorList>
            <person name="Kallberg Y."/>
            <person name="Tangrot J."/>
            <person name="Rosling A."/>
        </authorList>
    </citation>
    <scope>NUCLEOTIDE SEQUENCE [LARGE SCALE GENOMIC DNA]</scope>
    <source>
        <strain evidence="2 3">120-4 pot B 10/14</strain>
    </source>
</reference>
<protein>
    <submittedName>
        <fullName evidence="2">598_t:CDS:1</fullName>
    </submittedName>
</protein>
<evidence type="ECO:0000313" key="2">
    <source>
        <dbReference type="EMBL" id="CAG8848768.1"/>
    </source>
</evidence>
<gene>
    <name evidence="2" type="ORF">GMARGA_LOCUS39354</name>
</gene>
<organism evidence="2 3">
    <name type="scientific">Gigaspora margarita</name>
    <dbReference type="NCBI Taxonomy" id="4874"/>
    <lineage>
        <taxon>Eukaryota</taxon>
        <taxon>Fungi</taxon>
        <taxon>Fungi incertae sedis</taxon>
        <taxon>Mucoromycota</taxon>
        <taxon>Glomeromycotina</taxon>
        <taxon>Glomeromycetes</taxon>
        <taxon>Diversisporales</taxon>
        <taxon>Gigasporaceae</taxon>
        <taxon>Gigaspora</taxon>
    </lineage>
</organism>
<sequence>KEIEILFEKSGQLAQISLNQLIISSVAKIKTDLYSLPQLAAIDIKFSPENSYLAQQQFVDFHEQTQVINDSKREPEQDQNMLENPGSVTIVEAQSETNSNTNRATLANNYLFDIDLQQFRAQAETSQNEALNLKHLNEDNGDSISKPVEYTKSKIEKKKED</sequence>
<feature type="compositionally biased region" description="Basic and acidic residues" evidence="1">
    <location>
        <begin position="149"/>
        <end position="161"/>
    </location>
</feature>
<name>A0ABN7X5R7_GIGMA</name>